<proteinExistence type="predicted"/>
<dbReference type="GO" id="GO:0016020">
    <property type="term" value="C:membrane"/>
    <property type="evidence" value="ECO:0007669"/>
    <property type="project" value="UniProtKB-SubCell"/>
</dbReference>
<gene>
    <name evidence="7" type="ORF">DICVIV_07448</name>
</gene>
<keyword evidence="4 5" id="KW-0472">Membrane</keyword>
<evidence type="ECO:0000256" key="5">
    <source>
        <dbReference type="SAM" id="Phobius"/>
    </source>
</evidence>
<dbReference type="OrthoDB" id="5874838at2759"/>
<organism evidence="7 8">
    <name type="scientific">Dictyocaulus viviparus</name>
    <name type="common">Bovine lungworm</name>
    <dbReference type="NCBI Taxonomy" id="29172"/>
    <lineage>
        <taxon>Eukaryota</taxon>
        <taxon>Metazoa</taxon>
        <taxon>Ecdysozoa</taxon>
        <taxon>Nematoda</taxon>
        <taxon>Chromadorea</taxon>
        <taxon>Rhabditida</taxon>
        <taxon>Rhabditina</taxon>
        <taxon>Rhabditomorpha</taxon>
        <taxon>Strongyloidea</taxon>
        <taxon>Metastrongylidae</taxon>
        <taxon>Dictyocaulus</taxon>
    </lineage>
</organism>
<dbReference type="Proteomes" id="UP000053766">
    <property type="component" value="Unassembled WGS sequence"/>
</dbReference>
<evidence type="ECO:0000256" key="2">
    <source>
        <dbReference type="ARBA" id="ARBA00022692"/>
    </source>
</evidence>
<dbReference type="InterPro" id="IPR013525">
    <property type="entry name" value="ABC2_TM"/>
</dbReference>
<accession>A0A0D8XRW8</accession>
<feature type="transmembrane region" description="Helical" evidence="5">
    <location>
        <begin position="25"/>
        <end position="49"/>
    </location>
</feature>
<feature type="domain" description="ABC-2 type transporter transmembrane" evidence="6">
    <location>
        <begin position="22"/>
        <end position="86"/>
    </location>
</feature>
<dbReference type="AlphaFoldDB" id="A0A0D8XRW8"/>
<dbReference type="Pfam" id="PF01061">
    <property type="entry name" value="ABC2_membrane"/>
    <property type="match status" value="1"/>
</dbReference>
<dbReference type="STRING" id="29172.A0A0D8XRW8"/>
<reference evidence="7 8" key="1">
    <citation type="submission" date="2013-11" db="EMBL/GenBank/DDBJ databases">
        <title>Draft genome of the bovine lungworm Dictyocaulus viviparus.</title>
        <authorList>
            <person name="Mitreva M."/>
        </authorList>
    </citation>
    <scope>NUCLEOTIDE SEQUENCE [LARGE SCALE GENOMIC DNA]</scope>
    <source>
        <strain evidence="7 8">HannoverDv2000</strain>
    </source>
</reference>
<sequence length="156" mass="17373">MFTNSDKLEDEKLTLPPSLISSPSYLAACVFGSNAVATTYFPLIVSPLLAMTGFYIDPRTVPVYFQFIPPISWFRYAYEAHLVVLFHPLSEIKGCPSNKTFDAIVCSANDGDELLQTQGIDHTSLFSNIIILLIMTIIIRLLALLAFIIRIRKSGI</sequence>
<dbReference type="GO" id="GO:0140359">
    <property type="term" value="F:ABC-type transporter activity"/>
    <property type="evidence" value="ECO:0007669"/>
    <property type="project" value="InterPro"/>
</dbReference>
<evidence type="ECO:0000313" key="8">
    <source>
        <dbReference type="Proteomes" id="UP000053766"/>
    </source>
</evidence>
<keyword evidence="8" id="KW-1185">Reference proteome</keyword>
<evidence type="ECO:0000313" key="7">
    <source>
        <dbReference type="EMBL" id="KJH46499.1"/>
    </source>
</evidence>
<name>A0A0D8XRW8_DICVI</name>
<reference evidence="8" key="2">
    <citation type="journal article" date="2016" name="Sci. Rep.">
        <title>Dictyocaulus viviparus genome, variome and transcriptome elucidate lungworm biology and support future intervention.</title>
        <authorList>
            <person name="McNulty S.N."/>
            <person name="Strube C."/>
            <person name="Rosa B.A."/>
            <person name="Martin J.C."/>
            <person name="Tyagi R."/>
            <person name="Choi Y.J."/>
            <person name="Wang Q."/>
            <person name="Hallsworth Pepin K."/>
            <person name="Zhang X."/>
            <person name="Ozersky P."/>
            <person name="Wilson R.K."/>
            <person name="Sternberg P.W."/>
            <person name="Gasser R.B."/>
            <person name="Mitreva M."/>
        </authorList>
    </citation>
    <scope>NUCLEOTIDE SEQUENCE [LARGE SCALE GENOMIC DNA]</scope>
    <source>
        <strain evidence="8">HannoverDv2000</strain>
    </source>
</reference>
<keyword evidence="2 5" id="KW-0812">Transmembrane</keyword>
<comment type="subcellular location">
    <subcellularLocation>
        <location evidence="1">Membrane</location>
        <topology evidence="1">Multi-pass membrane protein</topology>
    </subcellularLocation>
</comment>
<evidence type="ECO:0000256" key="1">
    <source>
        <dbReference type="ARBA" id="ARBA00004141"/>
    </source>
</evidence>
<evidence type="ECO:0000259" key="6">
    <source>
        <dbReference type="Pfam" id="PF01061"/>
    </source>
</evidence>
<dbReference type="EMBL" id="KN716350">
    <property type="protein sequence ID" value="KJH46499.1"/>
    <property type="molecule type" value="Genomic_DNA"/>
</dbReference>
<evidence type="ECO:0000256" key="4">
    <source>
        <dbReference type="ARBA" id="ARBA00023136"/>
    </source>
</evidence>
<feature type="transmembrane region" description="Helical" evidence="5">
    <location>
        <begin position="125"/>
        <end position="149"/>
    </location>
</feature>
<keyword evidence="3 5" id="KW-1133">Transmembrane helix</keyword>
<evidence type="ECO:0000256" key="3">
    <source>
        <dbReference type="ARBA" id="ARBA00022989"/>
    </source>
</evidence>
<protein>
    <recommendedName>
        <fullName evidence="6">ABC-2 type transporter transmembrane domain-containing protein</fullName>
    </recommendedName>
</protein>